<feature type="region of interest" description="Disordered" evidence="1">
    <location>
        <begin position="222"/>
        <end position="270"/>
    </location>
</feature>
<dbReference type="GO" id="GO:0050839">
    <property type="term" value="F:cell adhesion molecule binding"/>
    <property type="evidence" value="ECO:0007669"/>
    <property type="project" value="TreeGrafter"/>
</dbReference>
<evidence type="ECO:0000313" key="4">
    <source>
        <dbReference type="Proteomes" id="UP000283509"/>
    </source>
</evidence>
<feature type="domain" description="FAS1" evidence="2">
    <location>
        <begin position="420"/>
        <end position="547"/>
    </location>
</feature>
<dbReference type="InterPro" id="IPR036378">
    <property type="entry name" value="FAS1_dom_sf"/>
</dbReference>
<feature type="domain" description="FAS1" evidence="2">
    <location>
        <begin position="900"/>
        <end position="1028"/>
    </location>
</feature>
<proteinExistence type="predicted"/>
<feature type="region of interest" description="Disordered" evidence="1">
    <location>
        <begin position="1"/>
        <end position="159"/>
    </location>
</feature>
<dbReference type="GO" id="GO:0005615">
    <property type="term" value="C:extracellular space"/>
    <property type="evidence" value="ECO:0007669"/>
    <property type="project" value="TreeGrafter"/>
</dbReference>
<comment type="caution">
    <text evidence="3">The sequence shown here is derived from an EMBL/GenBank/DDBJ whole genome shotgun (WGS) entry which is preliminary data.</text>
</comment>
<protein>
    <recommendedName>
        <fullName evidence="2">FAS1 domain-containing protein</fullName>
    </recommendedName>
</protein>
<dbReference type="PROSITE" id="PS50213">
    <property type="entry name" value="FAS1"/>
    <property type="match status" value="4"/>
</dbReference>
<keyword evidence="4" id="KW-1185">Reference proteome</keyword>
<evidence type="ECO:0000259" key="2">
    <source>
        <dbReference type="PROSITE" id="PS50213"/>
    </source>
</evidence>
<reference evidence="3 4" key="2">
    <citation type="submission" date="2019-01" db="EMBL/GenBank/DDBJ databases">
        <title>The decoding of complex shrimp genome reveals the adaptation for benthos swimmer, frequently molting mechanism and breeding impact on genome.</title>
        <authorList>
            <person name="Sun Y."/>
            <person name="Gao Y."/>
            <person name="Yu Y."/>
        </authorList>
    </citation>
    <scope>NUCLEOTIDE SEQUENCE [LARGE SCALE GENOMIC DNA]</scope>
    <source>
        <tissue evidence="3">Muscle</tissue>
    </source>
</reference>
<dbReference type="GO" id="GO:0007155">
    <property type="term" value="P:cell adhesion"/>
    <property type="evidence" value="ECO:0007669"/>
    <property type="project" value="TreeGrafter"/>
</dbReference>
<dbReference type="FunFam" id="2.30.180.10:FF:000032">
    <property type="entry name" value="Fasciclin domain-containing protein, putative"/>
    <property type="match status" value="1"/>
</dbReference>
<name>A0A3R7MB81_PENVA</name>
<dbReference type="Gene3D" id="2.30.180.10">
    <property type="entry name" value="FAS1 domain"/>
    <property type="match status" value="4"/>
</dbReference>
<dbReference type="SMART" id="SM00554">
    <property type="entry name" value="FAS1"/>
    <property type="match status" value="4"/>
</dbReference>
<evidence type="ECO:0000313" key="3">
    <source>
        <dbReference type="EMBL" id="ROT77094.1"/>
    </source>
</evidence>
<dbReference type="GO" id="GO:0030198">
    <property type="term" value="P:extracellular matrix organization"/>
    <property type="evidence" value="ECO:0007669"/>
    <property type="project" value="TreeGrafter"/>
</dbReference>
<sequence>MKGAAPSTGGAGRSAAKERESPAEMPRSARLSAVPKYDPKQNPKRDPKHKTRNETQNATRNHNPKCDSKREPKHNPKCDSKHKPKQPETRDRNQPGLVSPCPKPNTKGIQGHLTSGASYRALGGTPLGRQDEGQRSRPVGPFLSEAKVSPAAVGGVRPERHNETKIALLACENASRGRTRPRSHSECVEVVLGANERRKRQLQLPAADGEGDLDPAMCCDPGDLAIPGGPSADLSPAGAPRQAPGDLYSTPGDDIPRGASPPPGDNRPLSALTSIEQFATLFELSGSGEDSVVGVLQQEGLTTFLALLETSGLLGTLVSGENGPFVVLAPSESAFARLSRDDLRQLARGDDLSFHLLPLRGQSPPQVTNDAVFLTLDGSEVRFNVYDGVVYVNGVAVLRQNIQFLHGSIYVLESVLQPPLGDLQGVLVGSGTSVSRVNTLLTVTRLLDAGTYTLLAPPDSAITSKGYTWPRLLMDRAKGRDLMRRHTIPGALYTEGLLQRRTIRTLAGTSVTFRRDMDGTISANGVPLLKSNMTALNGVVHLSADVIPESDLGSDPTSLPHPLLSQTEASVFANLGFGGDLVPSIPAISGLYDLPDHDPFQAFDPEPETSTVAPLPGSQRRPAIYGGPPDLFPTTNNIQSGTSPQWPLNRASSPALSSFLDMLDRTFDVDGGLTPAGVTRSSAFGSTEAPGGNTDFLIIVDPTPSQLGSVPPASGGPSVVGFPGRAKEASRPGSGIVPVVPEVVGGCSPDEAVAADERSQLTVLTLLERLNLTRFLDLVKHAGLALTLSLEAGPWTIFAPTNEAIEAIPSEALQEMSDNPAFLRRLISYHLVPGRFTSSGSFSPGRQLPTLHAGYTLVLSYYTDGPVARWVAGGSVVTDLDERGSNGVVHVIDRVLYAPYGNVFTTSRLSPVLSTFTSLVADDEVLSLLFTESGPLTVFIPSDAALRNYTLPGGIQARRGWVLSHVVTGTWYTAGFSNTWPLVTVNNDTLETTTASGDRELITVNGVEITYADITASNGVIHVIDSILFPPT</sequence>
<dbReference type="PANTHER" id="PTHR10900:SF124">
    <property type="entry name" value="FI05614P"/>
    <property type="match status" value="1"/>
</dbReference>
<dbReference type="InterPro" id="IPR000782">
    <property type="entry name" value="FAS1_domain"/>
</dbReference>
<dbReference type="OrthoDB" id="286301at2759"/>
<accession>A0A3R7MB81</accession>
<evidence type="ECO:0000256" key="1">
    <source>
        <dbReference type="SAM" id="MobiDB-lite"/>
    </source>
</evidence>
<feature type="domain" description="FAS1" evidence="2">
    <location>
        <begin position="288"/>
        <end position="416"/>
    </location>
</feature>
<organism evidence="3 4">
    <name type="scientific">Penaeus vannamei</name>
    <name type="common">Whiteleg shrimp</name>
    <name type="synonym">Litopenaeus vannamei</name>
    <dbReference type="NCBI Taxonomy" id="6689"/>
    <lineage>
        <taxon>Eukaryota</taxon>
        <taxon>Metazoa</taxon>
        <taxon>Ecdysozoa</taxon>
        <taxon>Arthropoda</taxon>
        <taxon>Crustacea</taxon>
        <taxon>Multicrustacea</taxon>
        <taxon>Malacostraca</taxon>
        <taxon>Eumalacostraca</taxon>
        <taxon>Eucarida</taxon>
        <taxon>Decapoda</taxon>
        <taxon>Dendrobranchiata</taxon>
        <taxon>Penaeoidea</taxon>
        <taxon>Penaeidae</taxon>
        <taxon>Penaeus</taxon>
    </lineage>
</organism>
<feature type="compositionally biased region" description="Basic and acidic residues" evidence="1">
    <location>
        <begin position="64"/>
        <end position="93"/>
    </location>
</feature>
<feature type="domain" description="FAS1" evidence="2">
    <location>
        <begin position="759"/>
        <end position="896"/>
    </location>
</feature>
<dbReference type="Pfam" id="PF02469">
    <property type="entry name" value="Fasciclin"/>
    <property type="match status" value="4"/>
</dbReference>
<dbReference type="PANTHER" id="PTHR10900">
    <property type="entry name" value="PERIOSTIN-RELATED"/>
    <property type="match status" value="1"/>
</dbReference>
<reference evidence="3 4" key="1">
    <citation type="submission" date="2018-04" db="EMBL/GenBank/DDBJ databases">
        <authorList>
            <person name="Zhang X."/>
            <person name="Yuan J."/>
            <person name="Li F."/>
            <person name="Xiang J."/>
        </authorList>
    </citation>
    <scope>NUCLEOTIDE SEQUENCE [LARGE SCALE GENOMIC DNA]</scope>
    <source>
        <tissue evidence="3">Muscle</tissue>
    </source>
</reference>
<dbReference type="EMBL" id="QCYY01001567">
    <property type="protein sequence ID" value="ROT77094.1"/>
    <property type="molecule type" value="Genomic_DNA"/>
</dbReference>
<dbReference type="AlphaFoldDB" id="A0A3R7MB81"/>
<dbReference type="SUPFAM" id="SSF82153">
    <property type="entry name" value="FAS1 domain"/>
    <property type="match status" value="4"/>
</dbReference>
<dbReference type="GO" id="GO:0031012">
    <property type="term" value="C:extracellular matrix"/>
    <property type="evidence" value="ECO:0007669"/>
    <property type="project" value="TreeGrafter"/>
</dbReference>
<dbReference type="Proteomes" id="UP000283509">
    <property type="component" value="Unassembled WGS sequence"/>
</dbReference>
<gene>
    <name evidence="3" type="ORF">C7M84_004256</name>
</gene>
<dbReference type="InterPro" id="IPR050904">
    <property type="entry name" value="Adhesion/Biosynth-related"/>
</dbReference>